<proteinExistence type="predicted"/>
<sequence length="94" mass="10537">MLLWLFSVFCLLDSPVSSCESLIHPIEIRGRELLLGNWTAIAESTDYPEAKLLTNIILESGRLEITAATESDTINVIRSPKMLGLCYTFTTLFE</sequence>
<evidence type="ECO:0000256" key="1">
    <source>
        <dbReference type="SAM" id="SignalP"/>
    </source>
</evidence>
<organism evidence="2 3">
    <name type="scientific">Eleginops maclovinus</name>
    <name type="common">Patagonian blennie</name>
    <name type="synonym">Eleginus maclovinus</name>
    <dbReference type="NCBI Taxonomy" id="56733"/>
    <lineage>
        <taxon>Eukaryota</taxon>
        <taxon>Metazoa</taxon>
        <taxon>Chordata</taxon>
        <taxon>Craniata</taxon>
        <taxon>Vertebrata</taxon>
        <taxon>Euteleostomi</taxon>
        <taxon>Actinopterygii</taxon>
        <taxon>Neopterygii</taxon>
        <taxon>Teleostei</taxon>
        <taxon>Neoteleostei</taxon>
        <taxon>Acanthomorphata</taxon>
        <taxon>Eupercaria</taxon>
        <taxon>Perciformes</taxon>
        <taxon>Notothenioidei</taxon>
        <taxon>Eleginopidae</taxon>
        <taxon>Eleginops</taxon>
    </lineage>
</organism>
<evidence type="ECO:0000313" key="3">
    <source>
        <dbReference type="Proteomes" id="UP001346869"/>
    </source>
</evidence>
<reference evidence="2 3" key="2">
    <citation type="journal article" date="2023" name="Mol. Biol. Evol.">
        <title>Genomics of Secondarily Temperate Adaptation in the Only Non-Antarctic Icefish.</title>
        <authorList>
            <person name="Rivera-Colon A.G."/>
            <person name="Rayamajhi N."/>
            <person name="Minhas B.F."/>
            <person name="Madrigal G."/>
            <person name="Bilyk K.T."/>
            <person name="Yoon V."/>
            <person name="Hune M."/>
            <person name="Gregory S."/>
            <person name="Cheng C.H.C."/>
            <person name="Catchen J.M."/>
        </authorList>
    </citation>
    <scope>NUCLEOTIDE SEQUENCE [LARGE SCALE GENOMIC DNA]</scope>
    <source>
        <strain evidence="2">JMC-PN-2008</strain>
    </source>
</reference>
<dbReference type="Gene3D" id="2.40.128.20">
    <property type="match status" value="1"/>
</dbReference>
<feature type="signal peptide" evidence="1">
    <location>
        <begin position="1"/>
        <end position="18"/>
    </location>
</feature>
<dbReference type="AlphaFoldDB" id="A0AAN7XT06"/>
<dbReference type="Proteomes" id="UP001346869">
    <property type="component" value="Unassembled WGS sequence"/>
</dbReference>
<accession>A0AAN7XT06</accession>
<keyword evidence="3" id="KW-1185">Reference proteome</keyword>
<feature type="chain" id="PRO_5042976709" evidence="1">
    <location>
        <begin position="19"/>
        <end position="94"/>
    </location>
</feature>
<name>A0AAN7XT06_ELEMC</name>
<protein>
    <submittedName>
        <fullName evidence="2">Uncharacterized protein</fullName>
    </submittedName>
</protein>
<dbReference type="InterPro" id="IPR012674">
    <property type="entry name" value="Calycin"/>
</dbReference>
<comment type="caution">
    <text evidence="2">The sequence shown here is derived from an EMBL/GenBank/DDBJ whole genome shotgun (WGS) entry which is preliminary data.</text>
</comment>
<gene>
    <name evidence="2" type="ORF">PBY51_020250</name>
</gene>
<dbReference type="EMBL" id="JAUZQC010000009">
    <property type="protein sequence ID" value="KAK5866029.1"/>
    <property type="molecule type" value="Genomic_DNA"/>
</dbReference>
<reference evidence="2 3" key="1">
    <citation type="journal article" date="2023" name="Genes (Basel)">
        <title>Chromosome-Level Genome Assembly and Circadian Gene Repertoire of the Patagonia Blennie Eleginops maclovinus-The Closest Ancestral Proxy of Antarctic Cryonotothenioids.</title>
        <authorList>
            <person name="Cheng C.C."/>
            <person name="Rivera-Colon A.G."/>
            <person name="Minhas B.F."/>
            <person name="Wilson L."/>
            <person name="Rayamajhi N."/>
            <person name="Vargas-Chacoff L."/>
            <person name="Catchen J.M."/>
        </authorList>
    </citation>
    <scope>NUCLEOTIDE SEQUENCE [LARGE SCALE GENOMIC DNA]</scope>
    <source>
        <strain evidence="2">JMC-PN-2008</strain>
    </source>
</reference>
<evidence type="ECO:0000313" key="2">
    <source>
        <dbReference type="EMBL" id="KAK5866029.1"/>
    </source>
</evidence>
<keyword evidence="1" id="KW-0732">Signal</keyword>